<keyword evidence="1" id="KW-0472">Membrane</keyword>
<evidence type="ECO:0000259" key="2">
    <source>
        <dbReference type="Pfam" id="PF13038"/>
    </source>
</evidence>
<organism evidence="3 4">
    <name type="scientific">Brevibacillus formosus</name>
    <dbReference type="NCBI Taxonomy" id="54913"/>
    <lineage>
        <taxon>Bacteria</taxon>
        <taxon>Bacillati</taxon>
        <taxon>Bacillota</taxon>
        <taxon>Bacilli</taxon>
        <taxon>Bacillales</taxon>
        <taxon>Paenibacillaceae</taxon>
        <taxon>Brevibacillus</taxon>
    </lineage>
</organism>
<dbReference type="InterPro" id="IPR025007">
    <property type="entry name" value="DUF3899"/>
</dbReference>
<proteinExistence type="predicted"/>
<feature type="transmembrane region" description="Helical" evidence="1">
    <location>
        <begin position="103"/>
        <end position="124"/>
    </location>
</feature>
<dbReference type="Pfam" id="PF13038">
    <property type="entry name" value="DUF3899"/>
    <property type="match status" value="1"/>
</dbReference>
<keyword evidence="1" id="KW-0812">Transmembrane</keyword>
<name>A0A220MCS7_9BACL</name>
<feature type="domain" description="DUF3899" evidence="2">
    <location>
        <begin position="32"/>
        <end position="121"/>
    </location>
</feature>
<reference evidence="3 4" key="1">
    <citation type="submission" date="2016-11" db="EMBL/GenBank/DDBJ databases">
        <authorList>
            <person name="Jaros S."/>
            <person name="Januszkiewicz K."/>
            <person name="Wedrychowicz H."/>
        </authorList>
    </citation>
    <scope>NUCLEOTIDE SEQUENCE [LARGE SCALE GENOMIC DNA]</scope>
    <source>
        <strain evidence="3 4">NF2</strain>
    </source>
</reference>
<gene>
    <name evidence="3" type="ORF">BP422_04015</name>
</gene>
<accession>A0A220MCS7</accession>
<dbReference type="KEGG" id="bfm:BP422_04015"/>
<keyword evidence="1" id="KW-1133">Transmembrane helix</keyword>
<dbReference type="EMBL" id="CP018145">
    <property type="protein sequence ID" value="ASJ52792.1"/>
    <property type="molecule type" value="Genomic_DNA"/>
</dbReference>
<dbReference type="RefSeq" id="WP_088906675.1">
    <property type="nucleotide sequence ID" value="NZ_CP018145.1"/>
</dbReference>
<dbReference type="AlphaFoldDB" id="A0A220MCS7"/>
<dbReference type="Proteomes" id="UP000197781">
    <property type="component" value="Chromosome"/>
</dbReference>
<evidence type="ECO:0000256" key="1">
    <source>
        <dbReference type="SAM" id="Phobius"/>
    </source>
</evidence>
<protein>
    <recommendedName>
        <fullName evidence="2">DUF3899 domain-containing protein</fullName>
    </recommendedName>
</protein>
<evidence type="ECO:0000313" key="3">
    <source>
        <dbReference type="EMBL" id="ASJ52792.1"/>
    </source>
</evidence>
<feature type="transmembrane region" description="Helical" evidence="1">
    <location>
        <begin position="36"/>
        <end position="64"/>
    </location>
</feature>
<evidence type="ECO:0000313" key="4">
    <source>
        <dbReference type="Proteomes" id="UP000197781"/>
    </source>
</evidence>
<sequence length="125" mass="13996">MKKWLILLLALSVISSVILGITIQAVTLVPLINQSFLIGLFLLIVGSIAVVTRSGFFTIFLRGFKQLKGMFFRKPRMMDSDIVQASDPAFEEKKESFVRIGTSLFLTSGTGLIFFSIVLTCFYYL</sequence>